<dbReference type="InterPro" id="IPR018337">
    <property type="entry name" value="Cell_wall/Cho-bd_repeat"/>
</dbReference>
<reference evidence="4" key="2">
    <citation type="submission" date="2021-04" db="EMBL/GenBank/DDBJ databases">
        <authorList>
            <person name="Gilroy R."/>
        </authorList>
    </citation>
    <scope>NUCLEOTIDE SEQUENCE</scope>
    <source>
        <strain evidence="4">ChiGjej4B4-12881</strain>
    </source>
</reference>
<reference evidence="4" key="1">
    <citation type="journal article" date="2021" name="PeerJ">
        <title>Extensive microbial diversity within the chicken gut microbiome revealed by metagenomics and culture.</title>
        <authorList>
            <person name="Gilroy R."/>
            <person name="Ravi A."/>
            <person name="Getino M."/>
            <person name="Pursley I."/>
            <person name="Horton D.L."/>
            <person name="Alikhan N.F."/>
            <person name="Baker D."/>
            <person name="Gharbi K."/>
            <person name="Hall N."/>
            <person name="Watson M."/>
            <person name="Adriaenssens E.M."/>
            <person name="Foster-Nyarko E."/>
            <person name="Jarju S."/>
            <person name="Secka A."/>
            <person name="Antonio M."/>
            <person name="Oren A."/>
            <person name="Chaudhuri R.R."/>
            <person name="La Ragione R."/>
            <person name="Hildebrand F."/>
            <person name="Pallen M.J."/>
        </authorList>
    </citation>
    <scope>NUCLEOTIDE SEQUENCE</scope>
    <source>
        <strain evidence="4">ChiGjej4B4-12881</strain>
    </source>
</reference>
<evidence type="ECO:0000313" key="4">
    <source>
        <dbReference type="EMBL" id="HIX51431.1"/>
    </source>
</evidence>
<dbReference type="EMBL" id="DXEU01000025">
    <property type="protein sequence ID" value="HIX51431.1"/>
    <property type="molecule type" value="Genomic_DNA"/>
</dbReference>
<gene>
    <name evidence="4" type="ORF">IAA28_01345</name>
</gene>
<protein>
    <recommendedName>
        <fullName evidence="6">Cell wall binding repeat-containing protein</fullName>
    </recommendedName>
</protein>
<organism evidence="4 5">
    <name type="scientific">Candidatus Lachnoclostridium stercoripullorum</name>
    <dbReference type="NCBI Taxonomy" id="2838635"/>
    <lineage>
        <taxon>Bacteria</taxon>
        <taxon>Bacillati</taxon>
        <taxon>Bacillota</taxon>
        <taxon>Clostridia</taxon>
        <taxon>Lachnospirales</taxon>
        <taxon>Lachnospiraceae</taxon>
    </lineage>
</organism>
<evidence type="ECO:0000256" key="2">
    <source>
        <dbReference type="PROSITE-ProRule" id="PRU00591"/>
    </source>
</evidence>
<dbReference type="Proteomes" id="UP000886780">
    <property type="component" value="Unassembled WGS sequence"/>
</dbReference>
<sequence>MTKNHWKRLQALVLAGVLAVCAAFPAMAESRKKITSVSLDVESEMRIGDDIEPSQVQIETKSDKYYVGEIDFTNVGFYWSAEDVPQIEVYLYAEDGYYFSLKNTDVHLDGATYVKAIKPSGMDSTVLKITMDLPSMAGRMDELGTIQFGKDGLATWDPVEGAGYYEVRLIRNSTVVGGTQTVNVTSAEFGYLMTKAASYTVKVRPVSQVNWENKGSWAASAPVYVDAAMAAQFKEASHTPGEWVKDETGWRFQNEDGTFMPEGWHLITGKWYYFGEDTYMWANAWVNTDSFYYYVGADGAMLRSTFVPGTEYYVNSAGVWVQP</sequence>
<feature type="repeat" description="Cell wall-binding" evidence="2">
    <location>
        <begin position="261"/>
        <end position="280"/>
    </location>
</feature>
<dbReference type="SUPFAM" id="SSF69360">
    <property type="entry name" value="Cell wall binding repeat"/>
    <property type="match status" value="1"/>
</dbReference>
<dbReference type="Pfam" id="PF19085">
    <property type="entry name" value="Choline_bind_2"/>
    <property type="match status" value="1"/>
</dbReference>
<comment type="caution">
    <text evidence="4">The sequence shown here is derived from an EMBL/GenBank/DDBJ whole genome shotgun (WGS) entry which is preliminary data.</text>
</comment>
<dbReference type="AlphaFoldDB" id="A0A9D2AW83"/>
<dbReference type="PROSITE" id="PS51170">
    <property type="entry name" value="CW"/>
    <property type="match status" value="1"/>
</dbReference>
<name>A0A9D2AW83_9FIRM</name>
<evidence type="ECO:0000313" key="5">
    <source>
        <dbReference type="Proteomes" id="UP000886780"/>
    </source>
</evidence>
<keyword evidence="1" id="KW-0677">Repeat</keyword>
<dbReference type="Gene3D" id="2.10.270.10">
    <property type="entry name" value="Cholin Binding"/>
    <property type="match status" value="1"/>
</dbReference>
<feature type="chain" id="PRO_5038361524" description="Cell wall binding repeat-containing protein" evidence="3">
    <location>
        <begin position="29"/>
        <end position="323"/>
    </location>
</feature>
<evidence type="ECO:0000256" key="1">
    <source>
        <dbReference type="ARBA" id="ARBA00022737"/>
    </source>
</evidence>
<evidence type="ECO:0008006" key="6">
    <source>
        <dbReference type="Google" id="ProtNLM"/>
    </source>
</evidence>
<evidence type="ECO:0000256" key="3">
    <source>
        <dbReference type="SAM" id="SignalP"/>
    </source>
</evidence>
<feature type="signal peptide" evidence="3">
    <location>
        <begin position="1"/>
        <end position="28"/>
    </location>
</feature>
<proteinExistence type="predicted"/>
<accession>A0A9D2AW83</accession>
<keyword evidence="3" id="KW-0732">Signal</keyword>